<dbReference type="PANTHER" id="PTHR23345">
    <property type="entry name" value="VITELLOGENIN-RELATED"/>
    <property type="match status" value="1"/>
</dbReference>
<dbReference type="SMART" id="SM00216">
    <property type="entry name" value="VWD"/>
    <property type="match status" value="1"/>
</dbReference>
<dbReference type="Gene3D" id="2.20.80.10">
    <property type="entry name" value="Lipovitellin-phosvitin complex, chain A, domain 4"/>
    <property type="match status" value="1"/>
</dbReference>
<evidence type="ECO:0000259" key="7">
    <source>
        <dbReference type="PROSITE" id="PS51233"/>
    </source>
</evidence>
<gene>
    <name evidence="8" type="ORF">SFRICE_023090</name>
</gene>
<dbReference type="Gene3D" id="1.25.10.20">
    <property type="entry name" value="Vitellinogen, superhelical"/>
    <property type="match status" value="1"/>
</dbReference>
<reference evidence="8" key="1">
    <citation type="submission" date="2016-07" db="EMBL/GenBank/DDBJ databases">
        <authorList>
            <person name="Bretaudeau A."/>
        </authorList>
    </citation>
    <scope>NUCLEOTIDE SEQUENCE</scope>
    <source>
        <strain evidence="8">Rice</strain>
        <tissue evidence="8">Whole body</tissue>
    </source>
</reference>
<dbReference type="Pfam" id="PF09172">
    <property type="entry name" value="Vit_open_b-sht"/>
    <property type="match status" value="1"/>
</dbReference>
<accession>A0A2H1VRD1</accession>
<dbReference type="InterPro" id="IPR015819">
    <property type="entry name" value="Lipid_transp_b-sht_shell"/>
</dbReference>
<name>A0A2H1VRD1_SPOFR</name>
<dbReference type="Gene3D" id="2.30.230.10">
    <property type="entry name" value="Lipovitellin, beta-sheet shell regions, chain A"/>
    <property type="match status" value="1"/>
</dbReference>
<feature type="domain" description="VWFD" evidence="7">
    <location>
        <begin position="1252"/>
        <end position="1432"/>
    </location>
</feature>
<dbReference type="InterPro" id="IPR001846">
    <property type="entry name" value="VWF_type-D"/>
</dbReference>
<dbReference type="SUPFAM" id="SSF48431">
    <property type="entry name" value="Lipovitellin-phosvitin complex, superhelical domain"/>
    <property type="match status" value="1"/>
</dbReference>
<evidence type="ECO:0000256" key="3">
    <source>
        <dbReference type="ARBA" id="ARBA00023157"/>
    </source>
</evidence>
<dbReference type="Pfam" id="PF01347">
    <property type="entry name" value="Vitellogenin_N"/>
    <property type="match status" value="1"/>
</dbReference>
<keyword evidence="3" id="KW-1015">Disulfide bond</keyword>
<evidence type="ECO:0000313" key="8">
    <source>
        <dbReference type="EMBL" id="SOQ43336.1"/>
    </source>
</evidence>
<dbReference type="EMBL" id="ODYU01003950">
    <property type="protein sequence ID" value="SOQ43336.1"/>
    <property type="molecule type" value="Genomic_DNA"/>
</dbReference>
<evidence type="ECO:0000256" key="1">
    <source>
        <dbReference type="ARBA" id="ARBA00022729"/>
    </source>
</evidence>
<organism evidence="8">
    <name type="scientific">Spodoptera frugiperda</name>
    <name type="common">Fall armyworm</name>
    <dbReference type="NCBI Taxonomy" id="7108"/>
    <lineage>
        <taxon>Eukaryota</taxon>
        <taxon>Metazoa</taxon>
        <taxon>Ecdysozoa</taxon>
        <taxon>Arthropoda</taxon>
        <taxon>Hexapoda</taxon>
        <taxon>Insecta</taxon>
        <taxon>Pterygota</taxon>
        <taxon>Neoptera</taxon>
        <taxon>Endopterygota</taxon>
        <taxon>Lepidoptera</taxon>
        <taxon>Glossata</taxon>
        <taxon>Ditrysia</taxon>
        <taxon>Noctuoidea</taxon>
        <taxon>Noctuidae</taxon>
        <taxon>Amphipyrinae</taxon>
        <taxon>Spodoptera</taxon>
    </lineage>
</organism>
<sequence>MVRVLSPGRLLAKLESPMFAQFHDQVTREEWPTGLDYNPVEKFEHPFEIFVQGGRVVSLKLPESLSVPNENLLKGLIGALQADLSTYNHVDDFPNNYDKESFQGLFKKMESDVTGDCETLYSVAPVSTDWHRELPDFAEDPIEITKSKNYDSCTKFVDFNFGVPEGAVWKGLALYNEEKQFIKHTTETRLLVGKHGTIYKSESFDSAVANPLLFGKQKAQVHSYISFNLLSIQPESSKEWVKSEEYRKVDSLIFRYDPKTIIKASEKYIAYAQKLLQEMTPLLQDPSVLPKSDFLSKYKNLIRLIMFMSPEQLAQLNNSIEVAKSSKNVAKNNMWIIYRDAVVQAGTYTAFQEIKNWIQSEKVKGDEAADVISSMASVLRVRTKKVMSEFYDLVMSPEVQKQEYFNTTALLAVSKFIASNGDDSFLMEKVIPRLSEELKKAIEIDDKNKAQVYVRVLGNLAHPEILKVFAPYLDGHVPVTKYLRIQMVISLKSLANTKDIHVRAALFSLLKNTAEPYEIRVAAALNIFLAFPSHEMMQIMAHMSGTDPSTQVRAVLTNGITFAAGLKDPRFTELAKTAKSVLYLLPKEKFGYRYSTESLVDEYTSDDVAAHFRELSYIGSENHILPVYQRGGLRFGSTGWTEEEWFTYSVSDMKHLMNYLNGMFVQLPEKSYGDVKFSSKKIADLLNIKPKHRCYLEGSFFLNNWNQQTLLTFTQDDLDSLLKDFVKETEKQPNEINYTNLLRQKQVFVTFPLSTGMLFVYDYSEPTVVKMQSQLKGNVEKDFSINSNFDLKLLYARNLDGSIGFFDAFSNLYVSSGVINKFQFYIPLKMSATLQLGKSKLSLKFEMPEQNVNLMHMSVWPYISRYDLYSPVTALQCPSTKFIEGSKKVVSAPFKFGEITGTVYELSGFSYSNDYKKPLSLFKDDFLTNVRNLLYQKDVAYTSFDLKYLAKESQNNAVVYNILTGIGHSEGGTSEEIEPAKTMVNVTLPGRYEEIVKRASAGIESATKIQILDISVEFEGKKKQEFVFTSAVAYGSAENKVQAAWFINAGEQINAVYRMIAPQTDPLNFEEALKNKFKIKYEGDFKIGKYDNIHFKGFEERSKKYTEQLRNDPLGKQCLEETKRDNIYLKDCHKMIIKAHAPDYAKGTFTYKQLPTEWNKWFVSVYEYLKDLYNWDEQVDKFRTVNDNTLEIVSEAFFYDHYINYEFASKNGVVKLNNVEILPYYQYFTANYAPISPWERSRNWFTDYQHFPFCSVDDNKIKTFSGREYDYSVTNAWHVVMVDKAREFDNDIVILMRREKANQAVVYVSYRTALGQTVEIEITPKTIEVTTNATRTTSAGITTYFNLQMNAPVLEYYTIAHDTEFFSLNNGQVRFMYDNHRLVIFTDDHRSSTWGLCGQSTSQISDDYITPFGVVYVPGYYGAAFALDEECSDPSTLELKNKAKLKAYQPTTKYTNILWSDDEWSKIKNESVKDAKSFRQKF</sequence>
<dbReference type="InterPro" id="IPR015255">
    <property type="entry name" value="Vitellinogen_open_b-sht"/>
</dbReference>
<evidence type="ECO:0000259" key="6">
    <source>
        <dbReference type="PROSITE" id="PS51211"/>
    </source>
</evidence>
<evidence type="ECO:0000256" key="4">
    <source>
        <dbReference type="ARBA" id="ARBA00023180"/>
    </source>
</evidence>
<feature type="domain" description="Vitellogenin" evidence="6">
    <location>
        <begin position="1"/>
        <end position="629"/>
    </location>
</feature>
<comment type="caution">
    <text evidence="5">Lacks conserved residue(s) required for the propagation of feature annotation.</text>
</comment>
<dbReference type="InterPro" id="IPR001747">
    <property type="entry name" value="Vitellogenin_N"/>
</dbReference>
<dbReference type="Pfam" id="PF00094">
    <property type="entry name" value="VWD"/>
    <property type="match status" value="1"/>
</dbReference>
<dbReference type="InterPro" id="IPR050733">
    <property type="entry name" value="Vitellogenin/Apolipophorin"/>
</dbReference>
<dbReference type="SUPFAM" id="SSF56968">
    <property type="entry name" value="Lipovitellin-phosvitin complex, beta-sheet shell regions"/>
    <property type="match status" value="2"/>
</dbReference>
<evidence type="ECO:0000256" key="2">
    <source>
        <dbReference type="ARBA" id="ARBA00022761"/>
    </source>
</evidence>
<evidence type="ECO:0000256" key="5">
    <source>
        <dbReference type="PROSITE-ProRule" id="PRU00557"/>
    </source>
</evidence>
<keyword evidence="2" id="KW-0758">Storage protein</keyword>
<proteinExistence type="predicted"/>
<dbReference type="InterPro" id="IPR015816">
    <property type="entry name" value="Vitellinogen_b-sht_N"/>
</dbReference>
<keyword evidence="1" id="KW-0732">Signal</keyword>
<dbReference type="SMART" id="SM00638">
    <property type="entry name" value="LPD_N"/>
    <property type="match status" value="1"/>
</dbReference>
<dbReference type="InterPro" id="IPR011030">
    <property type="entry name" value="Lipovitellin_superhlx_dom"/>
</dbReference>
<dbReference type="GO" id="GO:0045735">
    <property type="term" value="F:nutrient reservoir activity"/>
    <property type="evidence" value="ECO:0007669"/>
    <property type="project" value="UniProtKB-KW"/>
</dbReference>
<dbReference type="SMART" id="SM01169">
    <property type="entry name" value="DUF1943"/>
    <property type="match status" value="1"/>
</dbReference>
<dbReference type="PANTHER" id="PTHR23345:SF15">
    <property type="entry name" value="VITELLOGENIN 1-RELATED"/>
    <property type="match status" value="1"/>
</dbReference>
<keyword evidence="4" id="KW-0325">Glycoprotein</keyword>
<dbReference type="PROSITE" id="PS51211">
    <property type="entry name" value="VITELLOGENIN"/>
    <property type="match status" value="1"/>
</dbReference>
<dbReference type="GO" id="GO:0005319">
    <property type="term" value="F:lipid transporter activity"/>
    <property type="evidence" value="ECO:0007669"/>
    <property type="project" value="InterPro"/>
</dbReference>
<protein>
    <submittedName>
        <fullName evidence="8">SFRICE_023090</fullName>
    </submittedName>
</protein>
<dbReference type="PROSITE" id="PS51233">
    <property type="entry name" value="VWFD"/>
    <property type="match status" value="1"/>
</dbReference>